<dbReference type="PANTHER" id="PTHR10459:SF60">
    <property type="entry name" value="POLY [ADP-RIBOSE] POLYMERASE 2"/>
    <property type="match status" value="1"/>
</dbReference>
<dbReference type="SUPFAM" id="SSF56399">
    <property type="entry name" value="ADP-ribosylation"/>
    <property type="match status" value="1"/>
</dbReference>
<keyword evidence="3" id="KW-0808">Transferase</keyword>
<dbReference type="GO" id="GO:1990404">
    <property type="term" value="F:NAD+-protein mono-ADP-ribosyltransferase activity"/>
    <property type="evidence" value="ECO:0007669"/>
    <property type="project" value="TreeGrafter"/>
</dbReference>
<dbReference type="AlphaFoldDB" id="I2GN74"/>
<evidence type="ECO:0000259" key="6">
    <source>
        <dbReference type="PROSITE" id="PS51059"/>
    </source>
</evidence>
<evidence type="ECO:0000256" key="1">
    <source>
        <dbReference type="ARBA" id="ARBA00012020"/>
    </source>
</evidence>
<feature type="domain" description="PARP catalytic" evidence="6">
    <location>
        <begin position="265"/>
        <end position="468"/>
    </location>
</feature>
<gene>
    <name evidence="7" type="ORF">BN8_04606</name>
</gene>
<dbReference type="Pfam" id="PF00644">
    <property type="entry name" value="PARP"/>
    <property type="match status" value="1"/>
</dbReference>
<keyword evidence="2" id="KW-0328">Glycosyltransferase</keyword>
<sequence length="468" mass="52973">MLSTLHFFTCLTTLYSMISGLLQRITTKTNPAITLQQIQPAPTPDNPTTGSHPALQPKAVPAKAFRMAKLIMVTAENNNKYYEMRENDNGTFTVQYGRVGGTHSTATYPLAQWDKKFREKVAKGYIDQTHLFAETRVVTDASSIDNPAVRGLMSRLLELANRSIYQNYVVTAQEVTRKQVDAAQRLLDELADMMGSGLNTDTFNRTLLDLFKTIPRKMGKVSEHLLTQPPQSADELQSLRDRMAGEQDTLDVMRGQVELTQSTTQPDQPPVSLLETMNLTMEPVTDKRLLTLIKRMMGPDADKFDAAFSVCQASTQAAFDKYVSKQKNRRTQLLWHGSRSENWLSILKTGLVLRPANAVITGKMFGYGIYFADQFSKSLNYTSLHGSVWAKGTHQEGYLAIYEVHVGEQLVVNQHEHWHMQLDADRLQQIDSRYDSVYAQRGVSLLKNEFIVYNQAQCTIRYMVRIKV</sequence>
<evidence type="ECO:0000256" key="5">
    <source>
        <dbReference type="ARBA" id="ARBA00033987"/>
    </source>
</evidence>
<dbReference type="GO" id="GO:0070212">
    <property type="term" value="P:protein poly-ADP-ribosylation"/>
    <property type="evidence" value="ECO:0007669"/>
    <property type="project" value="TreeGrafter"/>
</dbReference>
<evidence type="ECO:0000256" key="4">
    <source>
        <dbReference type="ARBA" id="ARBA00023027"/>
    </source>
</evidence>
<comment type="catalytic activity">
    <reaction evidence="5">
        <text>NAD(+) + (ADP-D-ribosyl)n-acceptor = nicotinamide + (ADP-D-ribosyl)n+1-acceptor + H(+).</text>
        <dbReference type="EC" id="2.4.2.30"/>
    </reaction>
</comment>
<organism evidence="7 8">
    <name type="scientific">Fibrisoma limi BUZ 3</name>
    <dbReference type="NCBI Taxonomy" id="1185876"/>
    <lineage>
        <taxon>Bacteria</taxon>
        <taxon>Pseudomonadati</taxon>
        <taxon>Bacteroidota</taxon>
        <taxon>Cytophagia</taxon>
        <taxon>Cytophagales</taxon>
        <taxon>Spirosomataceae</taxon>
        <taxon>Fibrisoma</taxon>
    </lineage>
</organism>
<accession>I2GN74</accession>
<protein>
    <recommendedName>
        <fullName evidence="1">NAD(+) ADP-ribosyltransferase</fullName>
        <ecNumber evidence="1">2.4.2.30</ecNumber>
    </recommendedName>
</protein>
<dbReference type="GO" id="GO:0003950">
    <property type="term" value="F:NAD+ poly-ADP-ribosyltransferase activity"/>
    <property type="evidence" value="ECO:0007669"/>
    <property type="project" value="UniProtKB-EC"/>
</dbReference>
<dbReference type="STRING" id="1185876.BN8_04606"/>
<dbReference type="Proteomes" id="UP000009309">
    <property type="component" value="Unassembled WGS sequence"/>
</dbReference>
<dbReference type="EMBL" id="CAIT01000009">
    <property type="protein sequence ID" value="CCH55352.1"/>
    <property type="molecule type" value="Genomic_DNA"/>
</dbReference>
<evidence type="ECO:0000256" key="2">
    <source>
        <dbReference type="ARBA" id="ARBA00022676"/>
    </source>
</evidence>
<dbReference type="eggNOG" id="COG3831">
    <property type="taxonomic scope" value="Bacteria"/>
</dbReference>
<dbReference type="GO" id="GO:0006302">
    <property type="term" value="P:double-strand break repair"/>
    <property type="evidence" value="ECO:0007669"/>
    <property type="project" value="TreeGrafter"/>
</dbReference>
<dbReference type="InterPro" id="IPR012317">
    <property type="entry name" value="Poly(ADP-ribose)pol_cat_dom"/>
</dbReference>
<dbReference type="InterPro" id="IPR050800">
    <property type="entry name" value="ARTD/PARP"/>
</dbReference>
<proteinExistence type="predicted"/>
<reference evidence="7 8" key="1">
    <citation type="journal article" date="2012" name="J. Bacteriol.">
        <title>Genome Sequence of the Filamentous Bacterium Fibrisoma limi BUZ 3T.</title>
        <authorList>
            <person name="Filippini M."/>
            <person name="Qi W."/>
            <person name="Jaenicke S."/>
            <person name="Goesmann A."/>
            <person name="Smits T.H."/>
            <person name="Bagheri H.C."/>
        </authorList>
    </citation>
    <scope>NUCLEOTIDE SEQUENCE [LARGE SCALE GENOMIC DNA]</scope>
    <source>
        <strain evidence="8">BUZ 3T</strain>
    </source>
</reference>
<keyword evidence="4" id="KW-0520">NAD</keyword>
<dbReference type="InterPro" id="IPR008893">
    <property type="entry name" value="WGR_domain"/>
</dbReference>
<name>I2GN74_9BACT</name>
<dbReference type="EC" id="2.4.2.30" evidence="1"/>
<evidence type="ECO:0000313" key="8">
    <source>
        <dbReference type="Proteomes" id="UP000009309"/>
    </source>
</evidence>
<comment type="caution">
    <text evidence="7">The sequence shown here is derived from an EMBL/GenBank/DDBJ whole genome shotgun (WGS) entry which is preliminary data.</text>
</comment>
<keyword evidence="8" id="KW-1185">Reference proteome</keyword>
<dbReference type="PROSITE" id="PS51059">
    <property type="entry name" value="PARP_CATALYTIC"/>
    <property type="match status" value="1"/>
</dbReference>
<dbReference type="OrthoDB" id="4640276at2"/>
<dbReference type="PANTHER" id="PTHR10459">
    <property type="entry name" value="DNA LIGASE"/>
    <property type="match status" value="1"/>
</dbReference>
<evidence type="ECO:0000256" key="3">
    <source>
        <dbReference type="ARBA" id="ARBA00022679"/>
    </source>
</evidence>
<evidence type="ECO:0000313" key="7">
    <source>
        <dbReference type="EMBL" id="CCH55352.1"/>
    </source>
</evidence>
<dbReference type="Gene3D" id="3.90.228.10">
    <property type="match status" value="1"/>
</dbReference>
<dbReference type="SMART" id="SM00773">
    <property type="entry name" value="WGR"/>
    <property type="match status" value="1"/>
</dbReference>